<accession>A0ABX1YVH5</accession>
<sequence>MPGQPVQISLSGIRIKQKRKNPVAGALPFHWPARLQSKFGFWGSSDPPDIQTALHLRSITL</sequence>
<evidence type="ECO:0000313" key="2">
    <source>
        <dbReference type="Proteomes" id="UP000596857"/>
    </source>
</evidence>
<dbReference type="EMBL" id="WHOB01000094">
    <property type="protein sequence ID" value="NOU83614.1"/>
    <property type="molecule type" value="Genomic_DNA"/>
</dbReference>
<reference evidence="1 2" key="1">
    <citation type="submission" date="2019-10" db="EMBL/GenBank/DDBJ databases">
        <title>Description of Paenibacillus terricola sp. nov.</title>
        <authorList>
            <person name="Carlier A."/>
            <person name="Qi S."/>
        </authorList>
    </citation>
    <scope>NUCLEOTIDE SEQUENCE [LARGE SCALE GENOMIC DNA]</scope>
    <source>
        <strain evidence="1 2">LMG 31459</strain>
    </source>
</reference>
<proteinExistence type="predicted"/>
<keyword evidence="2" id="KW-1185">Reference proteome</keyword>
<name>A0ABX1YVH5_9BACL</name>
<gene>
    <name evidence="1" type="ORF">GC101_32665</name>
</gene>
<dbReference type="Proteomes" id="UP000596857">
    <property type="component" value="Unassembled WGS sequence"/>
</dbReference>
<evidence type="ECO:0000313" key="1">
    <source>
        <dbReference type="EMBL" id="NOU83614.1"/>
    </source>
</evidence>
<comment type="caution">
    <text evidence="1">The sequence shown here is derived from an EMBL/GenBank/DDBJ whole genome shotgun (WGS) entry which is preliminary data.</text>
</comment>
<organism evidence="1 2">
    <name type="scientific">Paenibacillus phytohabitans</name>
    <dbReference type="NCBI Taxonomy" id="2654978"/>
    <lineage>
        <taxon>Bacteria</taxon>
        <taxon>Bacillati</taxon>
        <taxon>Bacillota</taxon>
        <taxon>Bacilli</taxon>
        <taxon>Bacillales</taxon>
        <taxon>Paenibacillaceae</taxon>
        <taxon>Paenibacillus</taxon>
    </lineage>
</organism>
<protein>
    <submittedName>
        <fullName evidence="1">Uncharacterized protein</fullName>
    </submittedName>
</protein>